<evidence type="ECO:0000313" key="1">
    <source>
        <dbReference type="EMBL" id="GAA1121960.1"/>
    </source>
</evidence>
<evidence type="ECO:0000313" key="2">
    <source>
        <dbReference type="Proteomes" id="UP001499987"/>
    </source>
</evidence>
<dbReference type="Proteomes" id="UP001499987">
    <property type="component" value="Unassembled WGS sequence"/>
</dbReference>
<accession>A0ABN1U5L2</accession>
<dbReference type="RefSeq" id="WP_344627943.1">
    <property type="nucleotide sequence ID" value="NZ_BAAALD010000128.1"/>
</dbReference>
<comment type="caution">
    <text evidence="1">The sequence shown here is derived from an EMBL/GenBank/DDBJ whole genome shotgun (WGS) entry which is preliminary data.</text>
</comment>
<name>A0ABN1U5L2_9ACTN</name>
<evidence type="ECO:0008006" key="3">
    <source>
        <dbReference type="Google" id="ProtNLM"/>
    </source>
</evidence>
<dbReference type="EMBL" id="BAAALD010000128">
    <property type="protein sequence ID" value="GAA1121960.1"/>
    <property type="molecule type" value="Genomic_DNA"/>
</dbReference>
<keyword evidence="2" id="KW-1185">Reference proteome</keyword>
<dbReference type="InterPro" id="IPR035994">
    <property type="entry name" value="Nucleoside_phosphorylase_sf"/>
</dbReference>
<sequence length="403" mass="43887">MDSLDERVDIARALLSAGITPADLELSPEPAAAPAGHALAAADLGIAFPDGLAPVPRPLGVEPSPDDALPRADVVVITWTVAEQDALADVFTPGFGRQRWYRYTRRFEEHYRPLIRAGAPSLAARPPRLGSYFPVRLGDLDVLCVKSELHLNQDGLKTGEGTATLPVKDFFEQIIEEVRPRVIATIGTSGSVFGSFPLGDVVVTRAAKFRCRKEFRNEAFNNQTFRSDWTLPLGRIEDAQKLMRGFGDRLKEPPLGPPSTRFPFDGPLIVPPDNDPAVRIEQDARDMPEFHPILTTDYFEFGTSTNGLEHEGAAVEMGDAALGLACAGLTAAGSDHVPRWVVVRNMSDPQINGGLPSREFRLNQQTMWAVAYYESYGYWTSVCGALTTWGLLAGLSEAGPDDA</sequence>
<proteinExistence type="predicted"/>
<dbReference type="SUPFAM" id="SSF53167">
    <property type="entry name" value="Purine and uridine phosphorylases"/>
    <property type="match status" value="1"/>
</dbReference>
<organism evidence="1 2">
    <name type="scientific">Kitasatospora arboriphila</name>
    <dbReference type="NCBI Taxonomy" id="258052"/>
    <lineage>
        <taxon>Bacteria</taxon>
        <taxon>Bacillati</taxon>
        <taxon>Actinomycetota</taxon>
        <taxon>Actinomycetes</taxon>
        <taxon>Kitasatosporales</taxon>
        <taxon>Streptomycetaceae</taxon>
        <taxon>Kitasatospora</taxon>
    </lineage>
</organism>
<dbReference type="Gene3D" id="3.40.50.1580">
    <property type="entry name" value="Nucleoside phosphorylase domain"/>
    <property type="match status" value="1"/>
</dbReference>
<gene>
    <name evidence="1" type="ORF">GCM10009663_71850</name>
</gene>
<reference evidence="1 2" key="1">
    <citation type="journal article" date="2019" name="Int. J. Syst. Evol. Microbiol.">
        <title>The Global Catalogue of Microorganisms (GCM) 10K type strain sequencing project: providing services to taxonomists for standard genome sequencing and annotation.</title>
        <authorList>
            <consortium name="The Broad Institute Genomics Platform"/>
            <consortium name="The Broad Institute Genome Sequencing Center for Infectious Disease"/>
            <person name="Wu L."/>
            <person name="Ma J."/>
        </authorList>
    </citation>
    <scope>NUCLEOTIDE SEQUENCE [LARGE SCALE GENOMIC DNA]</scope>
    <source>
        <strain evidence="1 2">JCM 13002</strain>
    </source>
</reference>
<protein>
    <recommendedName>
        <fullName evidence="3">Nucleoside phosphorylase domain-containing protein</fullName>
    </recommendedName>
</protein>